<dbReference type="InterPro" id="IPR047650">
    <property type="entry name" value="Transpos_IS110"/>
</dbReference>
<dbReference type="PANTHER" id="PTHR33055:SF13">
    <property type="entry name" value="TRANSPOSASE"/>
    <property type="match status" value="1"/>
</dbReference>
<gene>
    <name evidence="4" type="ORF">COOX1_1279</name>
</gene>
<dbReference type="Pfam" id="PF02371">
    <property type="entry name" value="Transposase_20"/>
    <property type="match status" value="1"/>
</dbReference>
<accession>A0A6F9E4D8</accession>
<dbReference type="GO" id="GO:0006313">
    <property type="term" value="P:DNA transposition"/>
    <property type="evidence" value="ECO:0007669"/>
    <property type="project" value="InterPro"/>
</dbReference>
<dbReference type="InterPro" id="IPR003346">
    <property type="entry name" value="Transposase_20"/>
</dbReference>
<name>A0A6F9E4D8_9BACL</name>
<dbReference type="PANTHER" id="PTHR33055">
    <property type="entry name" value="TRANSPOSASE FOR INSERTION SEQUENCE ELEMENT IS1111A"/>
    <property type="match status" value="1"/>
</dbReference>
<feature type="coiled-coil region" evidence="1">
    <location>
        <begin position="189"/>
        <end position="216"/>
    </location>
</feature>
<dbReference type="GO" id="GO:0004803">
    <property type="term" value="F:transposase activity"/>
    <property type="evidence" value="ECO:0007669"/>
    <property type="project" value="InterPro"/>
</dbReference>
<dbReference type="Pfam" id="PF01548">
    <property type="entry name" value="DEDD_Tnp_IS110"/>
    <property type="match status" value="1"/>
</dbReference>
<sequence>MKDTTKFVGLDVSKDTIAVAVAEGGRGEIRFVGTYPHTVEAVHKVVKQLGGPSVRLEFCHEAGPTGYGLYRLLRAMGLSCIVVAPSLIPTRPGDRVKTDKRDAVRLAQLLRAGELTPVWVPGEVDEALRDLVRAREDAVQDRLRARHRLSKFLLRWNRRPPEGTRAWSKAHRNWLDHLSWSDVRLQTVFQEYLHALDEIEGRIQRVEAAIHEQATQSDRAPVIQALQTLRGVAEVTAVSLVAEVGEFSRFRNPRQLMAYAGLVPKEYSSGARRWQGGITKTGNAHLRRVLVEAAWSYRYKPAIKGQIRKRQEGQPAKITDIAWRAQDRLHRKYRKMVGKGKPIGVSVTAVARELLGFVWAIACEVERTCLKDGWREAIPS</sequence>
<keyword evidence="1" id="KW-0175">Coiled coil</keyword>
<evidence type="ECO:0000256" key="1">
    <source>
        <dbReference type="SAM" id="Coils"/>
    </source>
</evidence>
<dbReference type="InterPro" id="IPR002525">
    <property type="entry name" value="Transp_IS110-like_N"/>
</dbReference>
<protein>
    <submittedName>
        <fullName evidence="4">Transposase</fullName>
    </submittedName>
</protein>
<evidence type="ECO:0000313" key="5">
    <source>
        <dbReference type="Proteomes" id="UP000502196"/>
    </source>
</evidence>
<evidence type="ECO:0000313" key="4">
    <source>
        <dbReference type="EMBL" id="CAB3392175.1"/>
    </source>
</evidence>
<dbReference type="GO" id="GO:0003677">
    <property type="term" value="F:DNA binding"/>
    <property type="evidence" value="ECO:0007669"/>
    <property type="project" value="InterPro"/>
</dbReference>
<feature type="domain" description="Transposase IS116/IS110/IS902 C-terminal" evidence="3">
    <location>
        <begin position="224"/>
        <end position="299"/>
    </location>
</feature>
<dbReference type="EMBL" id="LR792683">
    <property type="protein sequence ID" value="CAB3392175.1"/>
    <property type="molecule type" value="Genomic_DNA"/>
</dbReference>
<dbReference type="Proteomes" id="UP000502196">
    <property type="component" value="Chromosome"/>
</dbReference>
<dbReference type="AlphaFoldDB" id="A0A6F9E4D8"/>
<organism evidence="4 5">
    <name type="scientific">Kyrpidia spormannii</name>
    <dbReference type="NCBI Taxonomy" id="2055160"/>
    <lineage>
        <taxon>Bacteria</taxon>
        <taxon>Bacillati</taxon>
        <taxon>Bacillota</taxon>
        <taxon>Bacilli</taxon>
        <taxon>Bacillales</taxon>
        <taxon>Alicyclobacillaceae</taxon>
        <taxon>Kyrpidia</taxon>
    </lineage>
</organism>
<evidence type="ECO:0000259" key="3">
    <source>
        <dbReference type="Pfam" id="PF02371"/>
    </source>
</evidence>
<evidence type="ECO:0000259" key="2">
    <source>
        <dbReference type="Pfam" id="PF01548"/>
    </source>
</evidence>
<reference evidence="4 5" key="1">
    <citation type="submission" date="2020-04" db="EMBL/GenBank/DDBJ databases">
        <authorList>
            <person name="Hogendoorn C."/>
        </authorList>
    </citation>
    <scope>NUCLEOTIDE SEQUENCE [LARGE SCALE GENOMIC DNA]</scope>
    <source>
        <strain evidence="4">COOX1</strain>
    </source>
</reference>
<feature type="domain" description="Transposase IS110-like N-terminal" evidence="2">
    <location>
        <begin position="8"/>
        <end position="154"/>
    </location>
</feature>
<dbReference type="RefSeq" id="WP_170085292.1">
    <property type="nucleotide sequence ID" value="NZ_CP047971.1"/>
</dbReference>
<proteinExistence type="predicted"/>
<dbReference type="NCBIfam" id="NF033542">
    <property type="entry name" value="transpos_IS110"/>
    <property type="match status" value="1"/>
</dbReference>